<proteinExistence type="predicted"/>
<feature type="non-terminal residue" evidence="2">
    <location>
        <position position="54"/>
    </location>
</feature>
<evidence type="ECO:0000313" key="2">
    <source>
        <dbReference type="EMBL" id="KAJ9575384.1"/>
    </source>
</evidence>
<evidence type="ECO:0000256" key="1">
    <source>
        <dbReference type="SAM" id="MobiDB-lite"/>
    </source>
</evidence>
<gene>
    <name evidence="2" type="ORF">L9F63_025664</name>
</gene>
<dbReference type="Proteomes" id="UP001233999">
    <property type="component" value="Unassembled WGS sequence"/>
</dbReference>
<reference evidence="2" key="1">
    <citation type="journal article" date="2023" name="IScience">
        <title>Live-bearing cockroach genome reveals convergent evolutionary mechanisms linked to viviparity in insects and beyond.</title>
        <authorList>
            <person name="Fouks B."/>
            <person name="Harrison M.C."/>
            <person name="Mikhailova A.A."/>
            <person name="Marchal E."/>
            <person name="English S."/>
            <person name="Carruthers M."/>
            <person name="Jennings E.C."/>
            <person name="Chiamaka E.L."/>
            <person name="Frigard R.A."/>
            <person name="Pippel M."/>
            <person name="Attardo G.M."/>
            <person name="Benoit J.B."/>
            <person name="Bornberg-Bauer E."/>
            <person name="Tobe S.S."/>
        </authorList>
    </citation>
    <scope>NUCLEOTIDE SEQUENCE</scope>
    <source>
        <strain evidence="2">Stay&amp;Tobe</strain>
    </source>
</reference>
<protein>
    <submittedName>
        <fullName evidence="2">Uncharacterized protein</fullName>
    </submittedName>
</protein>
<reference evidence="2" key="2">
    <citation type="submission" date="2023-05" db="EMBL/GenBank/DDBJ databases">
        <authorList>
            <person name="Fouks B."/>
        </authorList>
    </citation>
    <scope>NUCLEOTIDE SEQUENCE</scope>
    <source>
        <strain evidence="2">Stay&amp;Tobe</strain>
        <tissue evidence="2">Testes</tissue>
    </source>
</reference>
<keyword evidence="3" id="KW-1185">Reference proteome</keyword>
<dbReference type="EMBL" id="JASPKZ010009907">
    <property type="protein sequence ID" value="KAJ9575384.1"/>
    <property type="molecule type" value="Genomic_DNA"/>
</dbReference>
<sequence>FGENLFKNFPPDGLHDLFLYKGNYTTLKSRPSYTNTLEPSNKHNDARSLMHKTI</sequence>
<evidence type="ECO:0000313" key="3">
    <source>
        <dbReference type="Proteomes" id="UP001233999"/>
    </source>
</evidence>
<dbReference type="AlphaFoldDB" id="A0AAD8E3G8"/>
<name>A0AAD8E3G8_DIPPU</name>
<feature type="region of interest" description="Disordered" evidence="1">
    <location>
        <begin position="31"/>
        <end position="54"/>
    </location>
</feature>
<comment type="caution">
    <text evidence="2">The sequence shown here is derived from an EMBL/GenBank/DDBJ whole genome shotgun (WGS) entry which is preliminary data.</text>
</comment>
<feature type="non-terminal residue" evidence="2">
    <location>
        <position position="1"/>
    </location>
</feature>
<organism evidence="2 3">
    <name type="scientific">Diploptera punctata</name>
    <name type="common">Pacific beetle cockroach</name>
    <dbReference type="NCBI Taxonomy" id="6984"/>
    <lineage>
        <taxon>Eukaryota</taxon>
        <taxon>Metazoa</taxon>
        <taxon>Ecdysozoa</taxon>
        <taxon>Arthropoda</taxon>
        <taxon>Hexapoda</taxon>
        <taxon>Insecta</taxon>
        <taxon>Pterygota</taxon>
        <taxon>Neoptera</taxon>
        <taxon>Polyneoptera</taxon>
        <taxon>Dictyoptera</taxon>
        <taxon>Blattodea</taxon>
        <taxon>Blaberoidea</taxon>
        <taxon>Blaberidae</taxon>
        <taxon>Diplopterinae</taxon>
        <taxon>Diploptera</taxon>
    </lineage>
</organism>
<accession>A0AAD8E3G8</accession>